<protein>
    <submittedName>
        <fullName evidence="3">Sorbosone dehydrogenase family protein</fullName>
    </submittedName>
</protein>
<dbReference type="Gene3D" id="2.120.10.30">
    <property type="entry name" value="TolB, C-terminal domain"/>
    <property type="match status" value="1"/>
</dbReference>
<feature type="domain" description="Pyrroloquinoline quinone-dependent pyranose dehydrogenase beta-propeller" evidence="2">
    <location>
        <begin position="185"/>
        <end position="363"/>
    </location>
</feature>
<dbReference type="Pfam" id="PF22807">
    <property type="entry name" value="TrAA12"/>
    <property type="match status" value="1"/>
</dbReference>
<evidence type="ECO:0000313" key="3">
    <source>
        <dbReference type="EMBL" id="RFD21520.1"/>
    </source>
</evidence>
<accession>A0A371Z4V5</accession>
<dbReference type="Proteomes" id="UP000262371">
    <property type="component" value="Unassembled WGS sequence"/>
</dbReference>
<dbReference type="InterPro" id="IPR011042">
    <property type="entry name" value="6-blade_b-propeller_TolB-like"/>
</dbReference>
<dbReference type="EMBL" id="QUWV01000002">
    <property type="protein sequence ID" value="RFD21520.1"/>
    <property type="molecule type" value="Genomic_DNA"/>
</dbReference>
<keyword evidence="4" id="KW-1185">Reference proteome</keyword>
<proteinExistence type="predicted"/>
<dbReference type="OrthoDB" id="9770043at2"/>
<evidence type="ECO:0000313" key="4">
    <source>
        <dbReference type="Proteomes" id="UP000262371"/>
    </source>
</evidence>
<evidence type="ECO:0000259" key="2">
    <source>
        <dbReference type="Pfam" id="PF22807"/>
    </source>
</evidence>
<name>A0A371Z4V5_9PROT</name>
<dbReference type="InterPro" id="IPR011041">
    <property type="entry name" value="Quinoprot_gluc/sorb_DH_b-prop"/>
</dbReference>
<feature type="signal peptide" evidence="1">
    <location>
        <begin position="1"/>
        <end position="21"/>
    </location>
</feature>
<dbReference type="AlphaFoldDB" id="A0A371Z4V5"/>
<keyword evidence="1" id="KW-0732">Signal</keyword>
<gene>
    <name evidence="3" type="ORF">DY926_00370</name>
</gene>
<evidence type="ECO:0000256" key="1">
    <source>
        <dbReference type="SAM" id="SignalP"/>
    </source>
</evidence>
<dbReference type="PANTHER" id="PTHR33546:SF1">
    <property type="entry name" value="LARGE, MULTIFUNCTIONAL SECRETED PROTEIN"/>
    <property type="match status" value="1"/>
</dbReference>
<dbReference type="SUPFAM" id="SSF50952">
    <property type="entry name" value="Soluble quinoprotein glucose dehydrogenase"/>
    <property type="match status" value="1"/>
</dbReference>
<comment type="caution">
    <text evidence="3">The sequence shown here is derived from an EMBL/GenBank/DDBJ whole genome shotgun (WGS) entry which is preliminary data.</text>
</comment>
<organism evidence="3 4">
    <name type="scientific">Komagataeibacter melaceti</name>
    <dbReference type="NCBI Taxonomy" id="2766577"/>
    <lineage>
        <taxon>Bacteria</taxon>
        <taxon>Pseudomonadati</taxon>
        <taxon>Pseudomonadota</taxon>
        <taxon>Alphaproteobacteria</taxon>
        <taxon>Acetobacterales</taxon>
        <taxon>Acetobacteraceae</taxon>
        <taxon>Komagataeibacter</taxon>
    </lineage>
</organism>
<dbReference type="RefSeq" id="WP_116701562.1">
    <property type="nucleotide sequence ID" value="NZ_QUWV01000002.1"/>
</dbReference>
<reference evidence="3 4" key="1">
    <citation type="submission" date="2018-08" db="EMBL/GenBank/DDBJ databases">
        <title>Komagataeibacter sp. AV 382.</title>
        <authorList>
            <person name="Skraban J."/>
            <person name="Trcek J."/>
        </authorList>
    </citation>
    <scope>NUCLEOTIDE SEQUENCE [LARGE SCALE GENOMIC DNA]</scope>
    <source>
        <strain evidence="3 4">AV 382</strain>
    </source>
</reference>
<dbReference type="InterPro" id="IPR054539">
    <property type="entry name" value="Beta-prop_PDH"/>
</dbReference>
<dbReference type="PANTHER" id="PTHR33546">
    <property type="entry name" value="LARGE, MULTIFUNCTIONAL SECRETED PROTEIN-RELATED"/>
    <property type="match status" value="1"/>
</dbReference>
<feature type="chain" id="PRO_5016654985" evidence="1">
    <location>
        <begin position="22"/>
        <end position="371"/>
    </location>
</feature>
<sequence>MARKLLTCALLACATPAASHAAVPVERLHTPPGFHISLVSDQVPGARAMAVGARGTVFVGSMGAGRVYALRGVGGAGPVRVSTIAHGLNLPVGVAFHDGDLYVSDMTRIVVLRDIENHLDTPPRPEPVGADLPYRPGDHSWKFIAFGPDNRLYVPIGAPCNICDVGHEFGRIISMAPDGTDRRDVAYGIRNSVGLAWQPGTGTLWFTDNGRDNMGDDVPADELNRLDRVGQSFGYPYCHQGNVPDPHFGHLHACSEFTPPVLLLGAHVAALGLRFYQGNQFPAAYRGNVMIAEHGSWNRSQLAGYQVVTVHFGANGAPQPPTVLVSGFRQGQSAWGRPVDVQPLPDGSMLISDDQSGAIYRLTYGAAPSAP</sequence>